<organism evidence="1 2">
    <name type="scientific">Paenibacillus jamilae</name>
    <dbReference type="NCBI Taxonomy" id="114136"/>
    <lineage>
        <taxon>Bacteria</taxon>
        <taxon>Bacillati</taxon>
        <taxon>Bacillota</taxon>
        <taxon>Bacilli</taxon>
        <taxon>Bacillales</taxon>
        <taxon>Paenibacillaceae</taxon>
        <taxon>Paenibacillus</taxon>
    </lineage>
</organism>
<accession>A0ACC4ZZS7</accession>
<reference evidence="1 2" key="1">
    <citation type="journal article" date="2016" name="Front. Microbiol.">
        <title>Genomic Resource of Rice Seed Associated Bacteria.</title>
        <authorList>
            <person name="Midha S."/>
            <person name="Bansal K."/>
            <person name="Sharma S."/>
            <person name="Kumar N."/>
            <person name="Patil P.P."/>
            <person name="Chaudhry V."/>
            <person name="Patil P.B."/>
        </authorList>
    </citation>
    <scope>NUCLEOTIDE SEQUENCE [LARGE SCALE GENOMIC DNA]</scope>
    <source>
        <strain evidence="1 2">NS115</strain>
    </source>
</reference>
<keyword evidence="2" id="KW-1185">Reference proteome</keyword>
<dbReference type="EMBL" id="LDRX01000015">
    <property type="protein sequence ID" value="KTS84468.1"/>
    <property type="molecule type" value="Genomic_DNA"/>
</dbReference>
<protein>
    <submittedName>
        <fullName evidence="1">Uncharacterized protein</fullName>
    </submittedName>
</protein>
<gene>
    <name evidence="1" type="ORF">NS115_03825</name>
</gene>
<evidence type="ECO:0000313" key="2">
    <source>
        <dbReference type="Proteomes" id="UP000074866"/>
    </source>
</evidence>
<comment type="caution">
    <text evidence="1">The sequence shown here is derived from an EMBL/GenBank/DDBJ whole genome shotgun (WGS) entry which is preliminary data.</text>
</comment>
<sequence length="86" mass="9625">MYVVGNIEIHHVEGKWATRPVGSEFEPAPGDPATILRFVLACYEQAERNIDTFSELLMQAYRDAEESERALKSGEAEKADHIQGGF</sequence>
<name>A0ACC4ZZS7_9BACL</name>
<evidence type="ECO:0000313" key="1">
    <source>
        <dbReference type="EMBL" id="KTS84468.1"/>
    </source>
</evidence>
<dbReference type="Proteomes" id="UP000074866">
    <property type="component" value="Unassembled WGS sequence"/>
</dbReference>
<proteinExistence type="predicted"/>